<dbReference type="EMBL" id="CM047580">
    <property type="protein sequence ID" value="KAI9922428.1"/>
    <property type="molecule type" value="Genomic_DNA"/>
</dbReference>
<name>A0ACC0WX36_9STRA</name>
<proteinExistence type="predicted"/>
<protein>
    <submittedName>
        <fullName evidence="1">Uncharacterized protein</fullName>
    </submittedName>
</protein>
<dbReference type="Proteomes" id="UP001163321">
    <property type="component" value="Chromosome 1"/>
</dbReference>
<reference evidence="1 2" key="1">
    <citation type="journal article" date="2022" name="bioRxiv">
        <title>The genome of the oomycete Peronosclerospora sorghi, a cosmopolitan pathogen of maize and sorghum, is inflated with dispersed pseudogenes.</title>
        <authorList>
            <person name="Fletcher K."/>
            <person name="Martin F."/>
            <person name="Isakeit T."/>
            <person name="Cavanaugh K."/>
            <person name="Magill C."/>
            <person name="Michelmore R."/>
        </authorList>
    </citation>
    <scope>NUCLEOTIDE SEQUENCE [LARGE SCALE GENOMIC DNA]</scope>
    <source>
        <strain evidence="1">P6</strain>
    </source>
</reference>
<keyword evidence="2" id="KW-1185">Reference proteome</keyword>
<sequence>MSEFRGNNARSYMIKPFDVWRHVVNTITVNPTITNYPPNLDNVVNGKDNPDDDPLNVKVSMTYYLGCSGEVIRCVKKMSSACRYYISSKELTK</sequence>
<accession>A0ACC0WX36</accession>
<comment type="caution">
    <text evidence="1">The sequence shown here is derived from an EMBL/GenBank/DDBJ whole genome shotgun (WGS) entry which is preliminary data.</text>
</comment>
<organism evidence="1 2">
    <name type="scientific">Peronosclerospora sorghi</name>
    <dbReference type="NCBI Taxonomy" id="230839"/>
    <lineage>
        <taxon>Eukaryota</taxon>
        <taxon>Sar</taxon>
        <taxon>Stramenopiles</taxon>
        <taxon>Oomycota</taxon>
        <taxon>Peronosporomycetes</taxon>
        <taxon>Peronosporales</taxon>
        <taxon>Peronosporaceae</taxon>
        <taxon>Peronosclerospora</taxon>
    </lineage>
</organism>
<evidence type="ECO:0000313" key="2">
    <source>
        <dbReference type="Proteomes" id="UP001163321"/>
    </source>
</evidence>
<evidence type="ECO:0000313" key="1">
    <source>
        <dbReference type="EMBL" id="KAI9922428.1"/>
    </source>
</evidence>
<gene>
    <name evidence="1" type="ORF">PsorP6_001391</name>
</gene>